<dbReference type="Gene3D" id="3.40.605.10">
    <property type="entry name" value="Aldehyde Dehydrogenase, Chain A, domain 1"/>
    <property type="match status" value="1"/>
</dbReference>
<name>A0A9P9EWA2_9HYPO</name>
<protein>
    <recommendedName>
        <fullName evidence="2">Aldehyde dehydrogenase domain-containing protein</fullName>
    </recommendedName>
</protein>
<dbReference type="InterPro" id="IPR016161">
    <property type="entry name" value="Ald_DH/histidinol_DH"/>
</dbReference>
<dbReference type="AlphaFoldDB" id="A0A9P9EWA2"/>
<evidence type="ECO:0000259" key="2">
    <source>
        <dbReference type="Pfam" id="PF00171"/>
    </source>
</evidence>
<feature type="transmembrane region" description="Helical" evidence="1">
    <location>
        <begin position="458"/>
        <end position="479"/>
    </location>
</feature>
<organism evidence="3 4">
    <name type="scientific">Dactylonectria macrodidyma</name>
    <dbReference type="NCBI Taxonomy" id="307937"/>
    <lineage>
        <taxon>Eukaryota</taxon>
        <taxon>Fungi</taxon>
        <taxon>Dikarya</taxon>
        <taxon>Ascomycota</taxon>
        <taxon>Pezizomycotina</taxon>
        <taxon>Sordariomycetes</taxon>
        <taxon>Hypocreomycetidae</taxon>
        <taxon>Hypocreales</taxon>
        <taxon>Nectriaceae</taxon>
        <taxon>Dactylonectria</taxon>
    </lineage>
</organism>
<keyword evidence="1" id="KW-0472">Membrane</keyword>
<keyword evidence="4" id="KW-1185">Reference proteome</keyword>
<dbReference type="SUPFAM" id="SSF53720">
    <property type="entry name" value="ALDH-like"/>
    <property type="match status" value="1"/>
</dbReference>
<reference evidence="3" key="1">
    <citation type="journal article" date="2021" name="Nat. Commun.">
        <title>Genetic determinants of endophytism in the Arabidopsis root mycobiome.</title>
        <authorList>
            <person name="Mesny F."/>
            <person name="Miyauchi S."/>
            <person name="Thiergart T."/>
            <person name="Pickel B."/>
            <person name="Atanasova L."/>
            <person name="Karlsson M."/>
            <person name="Huettel B."/>
            <person name="Barry K.W."/>
            <person name="Haridas S."/>
            <person name="Chen C."/>
            <person name="Bauer D."/>
            <person name="Andreopoulos W."/>
            <person name="Pangilinan J."/>
            <person name="LaButti K."/>
            <person name="Riley R."/>
            <person name="Lipzen A."/>
            <person name="Clum A."/>
            <person name="Drula E."/>
            <person name="Henrissat B."/>
            <person name="Kohler A."/>
            <person name="Grigoriev I.V."/>
            <person name="Martin F.M."/>
            <person name="Hacquard S."/>
        </authorList>
    </citation>
    <scope>NUCLEOTIDE SEQUENCE</scope>
    <source>
        <strain evidence="3">MPI-CAGE-AT-0147</strain>
    </source>
</reference>
<evidence type="ECO:0000313" key="4">
    <source>
        <dbReference type="Proteomes" id="UP000738349"/>
    </source>
</evidence>
<dbReference type="InterPro" id="IPR015590">
    <property type="entry name" value="Aldehyde_DH_dom"/>
</dbReference>
<dbReference type="PANTHER" id="PTHR43111:SF1">
    <property type="entry name" value="ALDEHYDE DEHYDROGENASE B-RELATED"/>
    <property type="match status" value="1"/>
</dbReference>
<feature type="domain" description="Aldehyde dehydrogenase" evidence="2">
    <location>
        <begin position="11"/>
        <end position="147"/>
    </location>
</feature>
<dbReference type="GO" id="GO:0016491">
    <property type="term" value="F:oxidoreductase activity"/>
    <property type="evidence" value="ECO:0007669"/>
    <property type="project" value="InterPro"/>
</dbReference>
<dbReference type="Pfam" id="PF00171">
    <property type="entry name" value="Aldedh"/>
    <property type="match status" value="1"/>
</dbReference>
<dbReference type="Proteomes" id="UP000738349">
    <property type="component" value="Unassembled WGS sequence"/>
</dbReference>
<dbReference type="PANTHER" id="PTHR43111">
    <property type="entry name" value="ALDEHYDE DEHYDROGENASE B-RELATED"/>
    <property type="match status" value="1"/>
</dbReference>
<evidence type="ECO:0000256" key="1">
    <source>
        <dbReference type="SAM" id="Phobius"/>
    </source>
</evidence>
<sequence>MTTSSTYETSEAAVSDRLRASLVDQRAYNVRYRQKQLHLLHAALREHASIIPDLIANDSGHNHDDSELEFCATLVTINTLYEQLDFDRTLEQEYAVSRNQSNSSCRIPHGIVLIRPGTHNIFFSILSAVAAALAAGNCIILEIDTNATSLGSFLKSEFSVLDQETFAILPSVTNPDLLSQCFIVDQRVSVGFKSTASHLGSDTPQFVSAIVDRTAHVPRAAQEICAALYLFNAEALYAPDIVHVNEWVLESFVEACITELGGDADAISIARKLLPAAGASFRLGAHTTIFEIDGFKIVYDGSGMRSRKFPNRTLYINSVTGLADAITKTSNSRPFLASYFFGDLKTCKFLHQYIDSRTSFVNEIPLSVLVGPPRPATALSPGDINLPYNLEFMSKPKPAFVTPKSTPASFLANSRKYGPKAQRDHDSTQRVQIRQAAAMPLNAINQHSGSGSGFFDQGILTGLIAFVLPSVIFMSWAGFKATKFAWDHSQALGRFM</sequence>
<dbReference type="EMBL" id="JAGMUV010000008">
    <property type="protein sequence ID" value="KAH7146515.1"/>
    <property type="molecule type" value="Genomic_DNA"/>
</dbReference>
<accession>A0A9P9EWA2</accession>
<keyword evidence="1" id="KW-1133">Transmembrane helix</keyword>
<dbReference type="OrthoDB" id="5596991at2759"/>
<proteinExistence type="predicted"/>
<dbReference type="InterPro" id="IPR016162">
    <property type="entry name" value="Ald_DH_N"/>
</dbReference>
<keyword evidence="1" id="KW-0812">Transmembrane</keyword>
<comment type="caution">
    <text evidence="3">The sequence shown here is derived from an EMBL/GenBank/DDBJ whole genome shotgun (WGS) entry which is preliminary data.</text>
</comment>
<gene>
    <name evidence="3" type="ORF">EDB81DRAFT_883923</name>
</gene>
<evidence type="ECO:0000313" key="3">
    <source>
        <dbReference type="EMBL" id="KAH7146515.1"/>
    </source>
</evidence>